<evidence type="ECO:0000259" key="2">
    <source>
        <dbReference type="Pfam" id="PF00892"/>
    </source>
</evidence>
<dbReference type="Proteomes" id="UP000694865">
    <property type="component" value="Unplaced"/>
</dbReference>
<keyword evidence="1" id="KW-0472">Membrane</keyword>
<reference evidence="4" key="1">
    <citation type="submission" date="2025-08" db="UniProtKB">
        <authorList>
            <consortium name="RefSeq"/>
        </authorList>
    </citation>
    <scope>IDENTIFICATION</scope>
    <source>
        <tissue evidence="4">Testes</tissue>
    </source>
</reference>
<feature type="domain" description="EamA" evidence="2">
    <location>
        <begin position="49"/>
        <end position="183"/>
    </location>
</feature>
<dbReference type="InterPro" id="IPR037185">
    <property type="entry name" value="EmrE-like"/>
</dbReference>
<evidence type="ECO:0000313" key="3">
    <source>
        <dbReference type="Proteomes" id="UP000694865"/>
    </source>
</evidence>
<dbReference type="GeneID" id="100375199"/>
<keyword evidence="1" id="KW-0812">Transmembrane</keyword>
<evidence type="ECO:0000313" key="4">
    <source>
        <dbReference type="RefSeq" id="XP_006811441.1"/>
    </source>
</evidence>
<feature type="transmembrane region" description="Helical" evidence="1">
    <location>
        <begin position="201"/>
        <end position="218"/>
    </location>
</feature>
<protein>
    <submittedName>
        <fullName evidence="4">Solute carrier family 35 member G1-like</fullName>
    </submittedName>
</protein>
<keyword evidence="3" id="KW-1185">Reference proteome</keyword>
<feature type="transmembrane region" description="Helical" evidence="1">
    <location>
        <begin position="320"/>
        <end position="341"/>
    </location>
</feature>
<dbReference type="PANTHER" id="PTHR22911">
    <property type="entry name" value="ACYL-MALONYL CONDENSING ENZYME-RELATED"/>
    <property type="match status" value="1"/>
</dbReference>
<sequence>MNQMGQGAKSPNEHHQFKLQASGNQQNAASKESEPLQHAENHYWKAIVGISMGLLSGCSLAISDAFALLCIKFGYSPAQVLLVKSLVMMAIMIPLLIYKRIDILKLKRKDTVLNIVKSICENAGDIFFYYGMNAIGMGDATSIATGSLPIFSPLFACIFIQEKFRFHDCIGLVINVAGIILISQPEFIFGNGTNPSSSIGYVYSILAGLFLSTGTVCSRAMSNDLSLIVVIFYNGVLGTVLTLILVVPTSNHRMYSLIPYYPITIPYMVGMVIWFLAYLYSFNRALQVQSAGKTSILLNISLIVSFIGDIIVFHKHVVNLEVIGAALIIFSSIVVFLVSCYETKQNKNEETTLILKPQQHSIGLDKKP</sequence>
<gene>
    <name evidence="4" type="primary">LOC100375199</name>
</gene>
<organism evidence="3 4">
    <name type="scientific">Saccoglossus kowalevskii</name>
    <name type="common">Acorn worm</name>
    <dbReference type="NCBI Taxonomy" id="10224"/>
    <lineage>
        <taxon>Eukaryota</taxon>
        <taxon>Metazoa</taxon>
        <taxon>Hemichordata</taxon>
        <taxon>Enteropneusta</taxon>
        <taxon>Harrimaniidae</taxon>
        <taxon>Saccoglossus</taxon>
    </lineage>
</organism>
<evidence type="ECO:0000256" key="1">
    <source>
        <dbReference type="SAM" id="Phobius"/>
    </source>
</evidence>
<dbReference type="SUPFAM" id="SSF103481">
    <property type="entry name" value="Multidrug resistance efflux transporter EmrE"/>
    <property type="match status" value="2"/>
</dbReference>
<dbReference type="PANTHER" id="PTHR22911:SF137">
    <property type="entry name" value="SOLUTE CARRIER FAMILY 35 MEMBER G2-RELATED"/>
    <property type="match status" value="1"/>
</dbReference>
<feature type="transmembrane region" description="Helical" evidence="1">
    <location>
        <begin position="294"/>
        <end position="314"/>
    </location>
</feature>
<feature type="transmembrane region" description="Helical" evidence="1">
    <location>
        <begin position="260"/>
        <end position="282"/>
    </location>
</feature>
<accession>A0ABM0LUK0</accession>
<proteinExistence type="predicted"/>
<feature type="transmembrane region" description="Helical" evidence="1">
    <location>
        <begin position="169"/>
        <end position="189"/>
    </location>
</feature>
<feature type="transmembrane region" description="Helical" evidence="1">
    <location>
        <begin position="81"/>
        <end position="98"/>
    </location>
</feature>
<feature type="transmembrane region" description="Helical" evidence="1">
    <location>
        <begin position="225"/>
        <end position="248"/>
    </location>
</feature>
<feature type="transmembrane region" description="Helical" evidence="1">
    <location>
        <begin position="46"/>
        <end position="75"/>
    </location>
</feature>
<dbReference type="RefSeq" id="XP_006811441.1">
    <property type="nucleotide sequence ID" value="XM_006811378.1"/>
</dbReference>
<keyword evidence="1" id="KW-1133">Transmembrane helix</keyword>
<dbReference type="InterPro" id="IPR000620">
    <property type="entry name" value="EamA_dom"/>
</dbReference>
<feature type="domain" description="EamA" evidence="2">
    <location>
        <begin position="199"/>
        <end position="336"/>
    </location>
</feature>
<name>A0ABM0LUK0_SACKO</name>
<dbReference type="Pfam" id="PF00892">
    <property type="entry name" value="EamA"/>
    <property type="match status" value="2"/>
</dbReference>